<protein>
    <submittedName>
        <fullName evidence="6">Dk activating kinase (CAK)/RNA polymerase II</fullName>
    </submittedName>
</protein>
<evidence type="ECO:0000259" key="5">
    <source>
        <dbReference type="PROSITE" id="PS50011"/>
    </source>
</evidence>
<dbReference type="InterPro" id="IPR000719">
    <property type="entry name" value="Prot_kinase_dom"/>
</dbReference>
<dbReference type="PANTHER" id="PTHR24055">
    <property type="entry name" value="MITOGEN-ACTIVATED PROTEIN KINASE"/>
    <property type="match status" value="1"/>
</dbReference>
<keyword evidence="2" id="KW-0547">Nucleotide-binding</keyword>
<comment type="caution">
    <text evidence="6">The sequence shown here is derived from an EMBL/GenBank/DDBJ whole genome shotgun (WGS) entry which is preliminary data.</text>
</comment>
<reference evidence="6 7" key="1">
    <citation type="submission" date="2015-07" db="EMBL/GenBank/DDBJ databases">
        <title>The genome of Pseudoloma neurophilia, a relevant intracellular parasite of the zebrafish.</title>
        <authorList>
            <person name="Ndikumana S."/>
            <person name="Pelin A."/>
            <person name="Sanders J."/>
            <person name="Corradi N."/>
        </authorList>
    </citation>
    <scope>NUCLEOTIDE SEQUENCE [LARGE SCALE GENOMIC DNA]</scope>
    <source>
        <strain evidence="6 7">MK1</strain>
    </source>
</reference>
<keyword evidence="6" id="KW-0808">Transferase</keyword>
<dbReference type="GO" id="GO:0005524">
    <property type="term" value="F:ATP binding"/>
    <property type="evidence" value="ECO:0007669"/>
    <property type="project" value="UniProtKB-KW"/>
</dbReference>
<dbReference type="GO" id="GO:0004674">
    <property type="term" value="F:protein serine/threonine kinase activity"/>
    <property type="evidence" value="ECO:0007669"/>
    <property type="project" value="UniProtKB-KW"/>
</dbReference>
<feature type="domain" description="Protein kinase" evidence="5">
    <location>
        <begin position="1"/>
        <end position="229"/>
    </location>
</feature>
<dbReference type="PROSITE" id="PS50011">
    <property type="entry name" value="PROTEIN_KINASE_DOM"/>
    <property type="match status" value="1"/>
</dbReference>
<evidence type="ECO:0000256" key="3">
    <source>
        <dbReference type="ARBA" id="ARBA00022840"/>
    </source>
</evidence>
<dbReference type="Proteomes" id="UP000051530">
    <property type="component" value="Unassembled WGS sequence"/>
</dbReference>
<feature type="region of interest" description="Disordered" evidence="4">
    <location>
        <begin position="65"/>
        <end position="89"/>
    </location>
</feature>
<evidence type="ECO:0000313" key="7">
    <source>
        <dbReference type="Proteomes" id="UP000051530"/>
    </source>
</evidence>
<feature type="non-terminal residue" evidence="6">
    <location>
        <position position="1"/>
    </location>
</feature>
<sequence length="251" mass="28870">KNCDDSKNRDISRTSDDSNVFDDNSNAFDENSKNCDASRTSDDSNVFDENSKNCDDLNVFDISKNVPKANPSEDEPVNKRPRYTENNKSEKLNLPLTTDVITRWYRPPELFLGVKLYSSVVDIWSVACVHFELITRCVLFFAENDIQMVENIKKVTGWTVDLSNFGDTNSENLNKDFNKEIKRETRTLPVLRQMLSSTNLETIDLLERMLVPDPLKRIGAYNALKHNYFKGVKADLKPLIEELEKMGMLRD</sequence>
<dbReference type="AlphaFoldDB" id="A0A0R0LSR8"/>
<evidence type="ECO:0000256" key="2">
    <source>
        <dbReference type="ARBA" id="ARBA00022741"/>
    </source>
</evidence>
<feature type="compositionally biased region" description="Basic and acidic residues" evidence="4">
    <location>
        <begin position="76"/>
        <end position="89"/>
    </location>
</feature>
<dbReference type="SMART" id="SM00220">
    <property type="entry name" value="S_TKc"/>
    <property type="match status" value="1"/>
</dbReference>
<dbReference type="InterPro" id="IPR011009">
    <property type="entry name" value="Kinase-like_dom_sf"/>
</dbReference>
<dbReference type="VEuPathDB" id="MicrosporidiaDB:M153_48090001422"/>
<dbReference type="Gene3D" id="1.10.510.10">
    <property type="entry name" value="Transferase(Phosphotransferase) domain 1"/>
    <property type="match status" value="1"/>
</dbReference>
<feature type="region of interest" description="Disordered" evidence="4">
    <location>
        <begin position="1"/>
        <end position="53"/>
    </location>
</feature>
<accession>A0A0R0LSR8</accession>
<dbReference type="InterPro" id="IPR050117">
    <property type="entry name" value="MAPK"/>
</dbReference>
<organism evidence="6 7">
    <name type="scientific">Pseudoloma neurophilia</name>
    <dbReference type="NCBI Taxonomy" id="146866"/>
    <lineage>
        <taxon>Eukaryota</taxon>
        <taxon>Fungi</taxon>
        <taxon>Fungi incertae sedis</taxon>
        <taxon>Microsporidia</taxon>
        <taxon>Pseudoloma</taxon>
    </lineage>
</organism>
<keyword evidence="7" id="KW-1185">Reference proteome</keyword>
<feature type="compositionally biased region" description="Low complexity" evidence="4">
    <location>
        <begin position="17"/>
        <end position="29"/>
    </location>
</feature>
<gene>
    <name evidence="6" type="ORF">M153_48090001422</name>
</gene>
<dbReference type="Pfam" id="PF00069">
    <property type="entry name" value="Pkinase"/>
    <property type="match status" value="1"/>
</dbReference>
<feature type="compositionally biased region" description="Basic and acidic residues" evidence="4">
    <location>
        <begin position="1"/>
        <end position="16"/>
    </location>
</feature>
<evidence type="ECO:0000313" key="6">
    <source>
        <dbReference type="EMBL" id="KRH92531.1"/>
    </source>
</evidence>
<keyword evidence="1" id="KW-0723">Serine/threonine-protein kinase</keyword>
<dbReference type="OrthoDB" id="192887at2759"/>
<dbReference type="SUPFAM" id="SSF56112">
    <property type="entry name" value="Protein kinase-like (PK-like)"/>
    <property type="match status" value="1"/>
</dbReference>
<feature type="compositionally biased region" description="Polar residues" evidence="4">
    <location>
        <begin position="34"/>
        <end position="48"/>
    </location>
</feature>
<evidence type="ECO:0000256" key="4">
    <source>
        <dbReference type="SAM" id="MobiDB-lite"/>
    </source>
</evidence>
<proteinExistence type="predicted"/>
<name>A0A0R0LSR8_9MICR</name>
<evidence type="ECO:0000256" key="1">
    <source>
        <dbReference type="ARBA" id="ARBA00022527"/>
    </source>
</evidence>
<dbReference type="EMBL" id="LGUB01000856">
    <property type="protein sequence ID" value="KRH92531.1"/>
    <property type="molecule type" value="Genomic_DNA"/>
</dbReference>
<keyword evidence="3" id="KW-0067">ATP-binding</keyword>
<keyword evidence="6" id="KW-0418">Kinase</keyword>